<dbReference type="AlphaFoldDB" id="A0A014N6M0"/>
<name>A0A014N6M0_9GAMM</name>
<evidence type="ECO:0000313" key="1">
    <source>
        <dbReference type="EMBL" id="EXU75053.1"/>
    </source>
</evidence>
<organism evidence="1 2">
    <name type="scientific">Erwinia mallotivora</name>
    <dbReference type="NCBI Taxonomy" id="69222"/>
    <lineage>
        <taxon>Bacteria</taxon>
        <taxon>Pseudomonadati</taxon>
        <taxon>Pseudomonadota</taxon>
        <taxon>Gammaproteobacteria</taxon>
        <taxon>Enterobacterales</taxon>
        <taxon>Erwiniaceae</taxon>
        <taxon>Erwinia</taxon>
    </lineage>
</organism>
<reference evidence="1 2" key="1">
    <citation type="submission" date="2014-02" db="EMBL/GenBank/DDBJ databases">
        <title>Draft genome of Erwinia mallotivora strain BT-MARDI, a papaya dieback pathogen.</title>
        <authorList>
            <person name="Redzuan R."/>
            <person name="Abu Bakar N."/>
            <person name="Badrun R."/>
            <person name="Mohd Raih M.F."/>
            <person name="Rozano L."/>
            <person name="Mat Amin N."/>
        </authorList>
    </citation>
    <scope>NUCLEOTIDE SEQUENCE [LARGE SCALE GENOMIC DNA]</scope>
    <source>
        <strain evidence="1 2">BT-MARDI</strain>
    </source>
</reference>
<comment type="caution">
    <text evidence="1">The sequence shown here is derived from an EMBL/GenBank/DDBJ whole genome shotgun (WGS) entry which is preliminary data.</text>
</comment>
<protein>
    <submittedName>
        <fullName evidence="1">Uncharacterized protein</fullName>
    </submittedName>
</protein>
<sequence>MCNRYASDLSWRGFSDHATGFIICGGDGITAGQRASGAITDLQLLTNIQAVRRRDIISLG</sequence>
<gene>
    <name evidence="1" type="ORF">BG55_14605</name>
</gene>
<evidence type="ECO:0000313" key="2">
    <source>
        <dbReference type="Proteomes" id="UP000019918"/>
    </source>
</evidence>
<keyword evidence="2" id="KW-1185">Reference proteome</keyword>
<dbReference type="Proteomes" id="UP000019918">
    <property type="component" value="Unassembled WGS sequence"/>
</dbReference>
<dbReference type="STRING" id="69222.BG55_14605"/>
<accession>A0A014N6M0</accession>
<dbReference type="EMBL" id="JFHN01000053">
    <property type="protein sequence ID" value="EXU75053.1"/>
    <property type="molecule type" value="Genomic_DNA"/>
</dbReference>
<proteinExistence type="predicted"/>